<organism evidence="5 6">
    <name type="scientific">Aquiflexum gelatinilyticum</name>
    <dbReference type="NCBI Taxonomy" id="2961943"/>
    <lineage>
        <taxon>Bacteria</taxon>
        <taxon>Pseudomonadati</taxon>
        <taxon>Bacteroidota</taxon>
        <taxon>Cytophagia</taxon>
        <taxon>Cytophagales</taxon>
        <taxon>Cyclobacteriaceae</taxon>
        <taxon>Aquiflexum</taxon>
    </lineage>
</organism>
<dbReference type="RefSeq" id="WP_258424907.1">
    <property type="nucleotide sequence ID" value="NZ_JANSUY010000022.1"/>
</dbReference>
<reference evidence="5" key="1">
    <citation type="submission" date="2022-08" db="EMBL/GenBank/DDBJ databases">
        <authorList>
            <person name="Zhang D."/>
        </authorList>
    </citation>
    <scope>NUCLEOTIDE SEQUENCE</scope>
    <source>
        <strain evidence="5">XJ19-11</strain>
    </source>
</reference>
<evidence type="ECO:0000259" key="4">
    <source>
        <dbReference type="PROSITE" id="PS01124"/>
    </source>
</evidence>
<keyword evidence="3" id="KW-0804">Transcription</keyword>
<dbReference type="PANTHER" id="PTHR46796">
    <property type="entry name" value="HTH-TYPE TRANSCRIPTIONAL ACTIVATOR RHAS-RELATED"/>
    <property type="match status" value="1"/>
</dbReference>
<evidence type="ECO:0000256" key="1">
    <source>
        <dbReference type="ARBA" id="ARBA00023015"/>
    </source>
</evidence>
<dbReference type="SMART" id="SM00342">
    <property type="entry name" value="HTH_ARAC"/>
    <property type="match status" value="1"/>
</dbReference>
<dbReference type="InterPro" id="IPR046532">
    <property type="entry name" value="DUF6597"/>
</dbReference>
<sequence length="282" mass="32940">MILRDFLPSPSLRDYVRKHQVIRFEFGAGDAIHCKVYCPRPETCLMFYLRDLQVVRYQYESKILRHPKCTINGQHTTSTERFVQGYTWLLQIVLQPSALYLLTGIPAQELTNTFIDAEDVWGKEIRTVHEQMCNTDGVEEVIRIAELFLERLIRRPKYSLQGIDKVSSVILNQNRSLSMDKLAADSCLSNRQFQRRFTERTGIGPKLFDKVVRFEKAFFMKNANPHLDWLSIALACGYYDYQHLAKDYKYFTNLTPTGFYELDTKAPERTFGVVEVKQELLV</sequence>
<evidence type="ECO:0000256" key="2">
    <source>
        <dbReference type="ARBA" id="ARBA00023125"/>
    </source>
</evidence>
<protein>
    <submittedName>
        <fullName evidence="5">Helix-turn-helix domain-containing protein</fullName>
    </submittedName>
</protein>
<evidence type="ECO:0000313" key="6">
    <source>
        <dbReference type="Proteomes" id="UP001142175"/>
    </source>
</evidence>
<keyword evidence="6" id="KW-1185">Reference proteome</keyword>
<dbReference type="PANTHER" id="PTHR46796:SF13">
    <property type="entry name" value="HTH-TYPE TRANSCRIPTIONAL ACTIVATOR RHAS"/>
    <property type="match status" value="1"/>
</dbReference>
<dbReference type="PROSITE" id="PS01124">
    <property type="entry name" value="HTH_ARAC_FAMILY_2"/>
    <property type="match status" value="1"/>
</dbReference>
<dbReference type="GO" id="GO:0003700">
    <property type="term" value="F:DNA-binding transcription factor activity"/>
    <property type="evidence" value="ECO:0007669"/>
    <property type="project" value="InterPro"/>
</dbReference>
<proteinExistence type="predicted"/>
<accession>A0A9X2P653</accession>
<dbReference type="Proteomes" id="UP001142175">
    <property type="component" value="Unassembled WGS sequence"/>
</dbReference>
<gene>
    <name evidence="5" type="ORF">NU887_18665</name>
</gene>
<dbReference type="AlphaFoldDB" id="A0A9X2P653"/>
<dbReference type="EMBL" id="JANSUY010000022">
    <property type="protein sequence ID" value="MCR9017064.1"/>
    <property type="molecule type" value="Genomic_DNA"/>
</dbReference>
<comment type="caution">
    <text evidence="5">The sequence shown here is derived from an EMBL/GenBank/DDBJ whole genome shotgun (WGS) entry which is preliminary data.</text>
</comment>
<keyword evidence="2" id="KW-0238">DNA-binding</keyword>
<feature type="domain" description="HTH araC/xylS-type" evidence="4">
    <location>
        <begin position="164"/>
        <end position="262"/>
    </location>
</feature>
<dbReference type="Pfam" id="PF12833">
    <property type="entry name" value="HTH_18"/>
    <property type="match status" value="1"/>
</dbReference>
<dbReference type="Gene3D" id="1.10.10.60">
    <property type="entry name" value="Homeodomain-like"/>
    <property type="match status" value="1"/>
</dbReference>
<dbReference type="InterPro" id="IPR050204">
    <property type="entry name" value="AraC_XylS_family_regulators"/>
</dbReference>
<keyword evidence="1" id="KW-0805">Transcription regulation</keyword>
<dbReference type="InterPro" id="IPR018060">
    <property type="entry name" value="HTH_AraC"/>
</dbReference>
<evidence type="ECO:0000313" key="5">
    <source>
        <dbReference type="EMBL" id="MCR9017064.1"/>
    </source>
</evidence>
<evidence type="ECO:0000256" key="3">
    <source>
        <dbReference type="ARBA" id="ARBA00023163"/>
    </source>
</evidence>
<dbReference type="Pfam" id="PF20240">
    <property type="entry name" value="DUF6597"/>
    <property type="match status" value="1"/>
</dbReference>
<name>A0A9X2P653_9BACT</name>
<dbReference type="GO" id="GO:0043565">
    <property type="term" value="F:sequence-specific DNA binding"/>
    <property type="evidence" value="ECO:0007669"/>
    <property type="project" value="InterPro"/>
</dbReference>